<sequence length="84" mass="9210">MELPPTRQELVINLVSLSASLASHSSLQVICHNPVLQGPRAFHWICCCAACLLPSLLCAIHKLPVPLEPQVNHPWSKLSGKLPR</sequence>
<accession>A0A151PEP2</accession>
<reference evidence="1 2" key="1">
    <citation type="journal article" date="2012" name="Genome Biol.">
        <title>Sequencing three crocodilian genomes to illuminate the evolution of archosaurs and amniotes.</title>
        <authorList>
            <person name="St John J.A."/>
            <person name="Braun E.L."/>
            <person name="Isberg S.R."/>
            <person name="Miles L.G."/>
            <person name="Chong A.Y."/>
            <person name="Gongora J."/>
            <person name="Dalzell P."/>
            <person name="Moran C."/>
            <person name="Bed'hom B."/>
            <person name="Abzhanov A."/>
            <person name="Burgess S.C."/>
            <person name="Cooksey A.M."/>
            <person name="Castoe T.A."/>
            <person name="Crawford N.G."/>
            <person name="Densmore L.D."/>
            <person name="Drew J.C."/>
            <person name="Edwards S.V."/>
            <person name="Faircloth B.C."/>
            <person name="Fujita M.K."/>
            <person name="Greenwold M.J."/>
            <person name="Hoffmann F.G."/>
            <person name="Howard J.M."/>
            <person name="Iguchi T."/>
            <person name="Janes D.E."/>
            <person name="Khan S.Y."/>
            <person name="Kohno S."/>
            <person name="de Koning A.J."/>
            <person name="Lance S.L."/>
            <person name="McCarthy F.M."/>
            <person name="McCormack J.E."/>
            <person name="Merchant M.E."/>
            <person name="Peterson D.G."/>
            <person name="Pollock D.D."/>
            <person name="Pourmand N."/>
            <person name="Raney B.J."/>
            <person name="Roessler K.A."/>
            <person name="Sanford J.R."/>
            <person name="Sawyer R.H."/>
            <person name="Schmidt C.J."/>
            <person name="Triplett E.W."/>
            <person name="Tuberville T.D."/>
            <person name="Venegas-Anaya M."/>
            <person name="Howard J.T."/>
            <person name="Jarvis E.D."/>
            <person name="Guillette L.J.Jr."/>
            <person name="Glenn T.C."/>
            <person name="Green R.E."/>
            <person name="Ray D.A."/>
        </authorList>
    </citation>
    <scope>NUCLEOTIDE SEQUENCE [LARGE SCALE GENOMIC DNA]</scope>
    <source>
        <strain evidence="1">KSC_2009_1</strain>
    </source>
</reference>
<evidence type="ECO:0000313" key="1">
    <source>
        <dbReference type="EMBL" id="KYO47551.1"/>
    </source>
</evidence>
<protein>
    <submittedName>
        <fullName evidence="1">Uncharacterized protein</fullName>
    </submittedName>
</protein>
<dbReference type="EMBL" id="AKHW03000416">
    <property type="protein sequence ID" value="KYO47551.1"/>
    <property type="molecule type" value="Genomic_DNA"/>
</dbReference>
<dbReference type="AlphaFoldDB" id="A0A151PEP2"/>
<dbReference type="Proteomes" id="UP000050525">
    <property type="component" value="Unassembled WGS sequence"/>
</dbReference>
<evidence type="ECO:0000313" key="2">
    <source>
        <dbReference type="Proteomes" id="UP000050525"/>
    </source>
</evidence>
<name>A0A151PEP2_ALLMI</name>
<gene>
    <name evidence="1" type="ORF">Y1Q_0019669</name>
</gene>
<comment type="caution">
    <text evidence="1">The sequence shown here is derived from an EMBL/GenBank/DDBJ whole genome shotgun (WGS) entry which is preliminary data.</text>
</comment>
<organism evidence="1 2">
    <name type="scientific">Alligator mississippiensis</name>
    <name type="common">American alligator</name>
    <dbReference type="NCBI Taxonomy" id="8496"/>
    <lineage>
        <taxon>Eukaryota</taxon>
        <taxon>Metazoa</taxon>
        <taxon>Chordata</taxon>
        <taxon>Craniata</taxon>
        <taxon>Vertebrata</taxon>
        <taxon>Euteleostomi</taxon>
        <taxon>Archelosauria</taxon>
        <taxon>Archosauria</taxon>
        <taxon>Crocodylia</taxon>
        <taxon>Alligatoridae</taxon>
        <taxon>Alligatorinae</taxon>
        <taxon>Alligator</taxon>
    </lineage>
</organism>
<keyword evidence="2" id="KW-1185">Reference proteome</keyword>
<proteinExistence type="predicted"/>